<reference evidence="1" key="1">
    <citation type="submission" date="2020-03" db="EMBL/GenBank/DDBJ databases">
        <title>The deep terrestrial virosphere.</title>
        <authorList>
            <person name="Holmfeldt K."/>
            <person name="Nilsson E."/>
            <person name="Simone D."/>
            <person name="Lopez-Fernandez M."/>
            <person name="Wu X."/>
            <person name="de Brujin I."/>
            <person name="Lundin D."/>
            <person name="Andersson A."/>
            <person name="Bertilsson S."/>
            <person name="Dopson M."/>
        </authorList>
    </citation>
    <scope>NUCLEOTIDE SEQUENCE</scope>
    <source>
        <strain evidence="1">MM415B00296</strain>
    </source>
</reference>
<proteinExistence type="predicted"/>
<organism evidence="1">
    <name type="scientific">viral metagenome</name>
    <dbReference type="NCBI Taxonomy" id="1070528"/>
    <lineage>
        <taxon>unclassified sequences</taxon>
        <taxon>metagenomes</taxon>
        <taxon>organismal metagenomes</taxon>
    </lineage>
</organism>
<gene>
    <name evidence="1" type="ORF">MM415B00296_0069</name>
</gene>
<accession>A0A6M3JBG7</accession>
<dbReference type="EMBL" id="MT141566">
    <property type="protein sequence ID" value="QJA67163.1"/>
    <property type="molecule type" value="Genomic_DNA"/>
</dbReference>
<name>A0A6M3JBG7_9ZZZZ</name>
<evidence type="ECO:0000313" key="1">
    <source>
        <dbReference type="EMBL" id="QJA67163.1"/>
    </source>
</evidence>
<dbReference type="AlphaFoldDB" id="A0A6M3JBG7"/>
<sequence length="64" mass="7563">MQKKLFNIVIDDVLRMLKVHGRQFLAAVIMHKLSYRDYNSLDLSSELEKEQEPKDKKKKDGKSK</sequence>
<protein>
    <submittedName>
        <fullName evidence="1">Uncharacterized protein</fullName>
    </submittedName>
</protein>